<dbReference type="PANTHER" id="PTHR10701">
    <property type="entry name" value="SMALL NUCLEAR RIBONUCLEOPROTEIN-ASSOCIATED PROTEIN B AND N"/>
    <property type="match status" value="1"/>
</dbReference>
<evidence type="ECO:0000256" key="6">
    <source>
        <dbReference type="ARBA" id="ARBA00022884"/>
    </source>
</evidence>
<dbReference type="GO" id="GO:0005737">
    <property type="term" value="C:cytoplasm"/>
    <property type="evidence" value="ECO:0007669"/>
    <property type="project" value="UniProtKB-SubCell"/>
</dbReference>
<evidence type="ECO:0000256" key="2">
    <source>
        <dbReference type="ARBA" id="ARBA00004496"/>
    </source>
</evidence>
<protein>
    <recommendedName>
        <fullName evidence="10">Sm protein B</fullName>
    </recommendedName>
</protein>
<dbReference type="InterPro" id="IPR001163">
    <property type="entry name" value="Sm_dom_euk/arc"/>
</dbReference>
<evidence type="ECO:0000259" key="12">
    <source>
        <dbReference type="PROSITE" id="PS52002"/>
    </source>
</evidence>
<accession>A0A5K1UKB7</accession>
<dbReference type="GO" id="GO:0071013">
    <property type="term" value="C:catalytic step 2 spliceosome"/>
    <property type="evidence" value="ECO:0007669"/>
    <property type="project" value="TreeGrafter"/>
</dbReference>
<dbReference type="VEuPathDB" id="AmoebaDB:EHI_060400"/>
<keyword evidence="5" id="KW-0507">mRNA processing</keyword>
<dbReference type="InterPro" id="IPR050914">
    <property type="entry name" value="snRNP_SmB/NAA38-like"/>
</dbReference>
<comment type="subcellular location">
    <subcellularLocation>
        <location evidence="2">Cytoplasm</location>
    </subcellularLocation>
    <subcellularLocation>
        <location evidence="1">Nucleus</location>
    </subcellularLocation>
</comment>
<keyword evidence="8" id="KW-0539">Nucleus</keyword>
<dbReference type="OMA" id="KMINYRM"/>
<dbReference type="InterPro" id="IPR047575">
    <property type="entry name" value="Sm"/>
</dbReference>
<evidence type="ECO:0000256" key="3">
    <source>
        <dbReference type="ARBA" id="ARBA00009123"/>
    </source>
</evidence>
<evidence type="ECO:0000256" key="9">
    <source>
        <dbReference type="ARBA" id="ARBA00023274"/>
    </source>
</evidence>
<dbReference type="VEuPathDB" id="AmoebaDB:KM1_044410"/>
<feature type="domain" description="Sm" evidence="12">
    <location>
        <begin position="3"/>
        <end position="84"/>
    </location>
</feature>
<evidence type="ECO:0000256" key="8">
    <source>
        <dbReference type="ARBA" id="ARBA00023242"/>
    </source>
</evidence>
<dbReference type="GO" id="GO:0071004">
    <property type="term" value="C:U2-type prespliceosome"/>
    <property type="evidence" value="ECO:0007669"/>
    <property type="project" value="TreeGrafter"/>
</dbReference>
<dbReference type="VEuPathDB" id="AmoebaDB:EHI7A_082270"/>
<dbReference type="GO" id="GO:0000398">
    <property type="term" value="P:mRNA splicing, via spliceosome"/>
    <property type="evidence" value="ECO:0007669"/>
    <property type="project" value="TreeGrafter"/>
</dbReference>
<dbReference type="PANTHER" id="PTHR10701:SF0">
    <property type="entry name" value="SMALL NUCLEAR RIBONUCLEOPROTEIN-ASSOCIATED PROTEIN B"/>
    <property type="match status" value="1"/>
</dbReference>
<feature type="compositionally biased region" description="Pro residues" evidence="11">
    <location>
        <begin position="180"/>
        <end position="193"/>
    </location>
</feature>
<dbReference type="GO" id="GO:0005685">
    <property type="term" value="C:U1 snRNP"/>
    <property type="evidence" value="ECO:0007669"/>
    <property type="project" value="TreeGrafter"/>
</dbReference>
<dbReference type="GO" id="GO:0005682">
    <property type="term" value="C:U5 snRNP"/>
    <property type="evidence" value="ECO:0007669"/>
    <property type="project" value="TreeGrafter"/>
</dbReference>
<keyword evidence="9" id="KW-0687">Ribonucleoprotein</keyword>
<dbReference type="Gene3D" id="2.30.30.100">
    <property type="match status" value="1"/>
</dbReference>
<dbReference type="GO" id="GO:0070990">
    <property type="term" value="F:snRNP binding"/>
    <property type="evidence" value="ECO:0007669"/>
    <property type="project" value="TreeGrafter"/>
</dbReference>
<evidence type="ECO:0000256" key="11">
    <source>
        <dbReference type="SAM" id="MobiDB-lite"/>
    </source>
</evidence>
<name>A0A5K1UKB7_ENTHI</name>
<dbReference type="Pfam" id="PF01423">
    <property type="entry name" value="LSM"/>
    <property type="match status" value="1"/>
</dbReference>
<dbReference type="AlphaFoldDB" id="A0A5K1UKB7"/>
<keyword evidence="6" id="KW-0694">RNA-binding</keyword>
<dbReference type="GO" id="GO:0005686">
    <property type="term" value="C:U2 snRNP"/>
    <property type="evidence" value="ECO:0007669"/>
    <property type="project" value="TreeGrafter"/>
</dbReference>
<evidence type="ECO:0000256" key="7">
    <source>
        <dbReference type="ARBA" id="ARBA00023187"/>
    </source>
</evidence>
<dbReference type="GO" id="GO:0003723">
    <property type="term" value="F:RNA binding"/>
    <property type="evidence" value="ECO:0007669"/>
    <property type="project" value="UniProtKB-KW"/>
</dbReference>
<gene>
    <name evidence="13" type="ORF">CL6EHI_060400</name>
</gene>
<proteinExistence type="inferred from homology"/>
<dbReference type="VEuPathDB" id="AmoebaDB:EHI5A_033440"/>
<dbReference type="SMART" id="SM00651">
    <property type="entry name" value="Sm"/>
    <property type="match status" value="1"/>
</dbReference>
<comment type="caution">
    <text evidence="13">The sequence shown here is derived from an EMBL/GenBank/DDBJ whole genome shotgun (WGS) entry which is preliminary data.</text>
</comment>
<dbReference type="SUPFAM" id="SSF50182">
    <property type="entry name" value="Sm-like ribonucleoproteins"/>
    <property type="match status" value="1"/>
</dbReference>
<evidence type="ECO:0000256" key="10">
    <source>
        <dbReference type="ARBA" id="ARBA00041355"/>
    </source>
</evidence>
<organism evidence="13 14">
    <name type="scientific">Entamoeba histolytica</name>
    <dbReference type="NCBI Taxonomy" id="5759"/>
    <lineage>
        <taxon>Eukaryota</taxon>
        <taxon>Amoebozoa</taxon>
        <taxon>Evosea</taxon>
        <taxon>Archamoebae</taxon>
        <taxon>Mastigamoebida</taxon>
        <taxon>Entamoebidae</taxon>
        <taxon>Entamoeba</taxon>
    </lineage>
</organism>
<comment type="similarity">
    <text evidence="3">Belongs to the snRNP SmB/SmN family.</text>
</comment>
<evidence type="ECO:0000313" key="13">
    <source>
        <dbReference type="EMBL" id="GAT97113.1"/>
    </source>
</evidence>
<sequence>MACKSSKISKYINYTIKVTTIEGRNFVGKFLAFDKYMNMILSETIEKRTVINKKTREEKEIERSLGMMLLRGDCIQGYTVLSPPPKRKQQTFVPNVVNTSVITAGPQANPSLVAPTRGVGITQPLMGGIPIPSLYPQMGVVPPGQIPVPGVIPGVPPMIPGAIPPGIPMYPPMGMIPPIGPPPQMNPIIPQPQPNGTNPTDSADN</sequence>
<evidence type="ECO:0000256" key="1">
    <source>
        <dbReference type="ARBA" id="ARBA00004123"/>
    </source>
</evidence>
<keyword evidence="4" id="KW-0963">Cytoplasm</keyword>
<reference evidence="13 14" key="1">
    <citation type="submission" date="2016-05" db="EMBL/GenBank/DDBJ databases">
        <title>First whole genome sequencing of Entamoeba histolytica HM1:IMSS-clone-6.</title>
        <authorList>
            <person name="Mukherjee Avik.K."/>
            <person name="Izumyama S."/>
            <person name="Nakada-Tsukui K."/>
            <person name="Nozaki T."/>
        </authorList>
    </citation>
    <scope>NUCLEOTIDE SEQUENCE [LARGE SCALE GENOMIC DNA]</scope>
    <source>
        <strain evidence="13 14">HM1:IMSS clone 6</strain>
    </source>
</reference>
<dbReference type="GO" id="GO:0046540">
    <property type="term" value="C:U4/U6 x U5 tri-snRNP complex"/>
    <property type="evidence" value="ECO:0007669"/>
    <property type="project" value="TreeGrafter"/>
</dbReference>
<dbReference type="GO" id="GO:0005687">
    <property type="term" value="C:U4 snRNP"/>
    <property type="evidence" value="ECO:0007669"/>
    <property type="project" value="TreeGrafter"/>
</dbReference>
<keyword evidence="7" id="KW-0508">mRNA splicing</keyword>
<dbReference type="VEuPathDB" id="AmoebaDB:EHI8A_039960"/>
<dbReference type="PROSITE" id="PS52002">
    <property type="entry name" value="SM"/>
    <property type="match status" value="1"/>
</dbReference>
<dbReference type="Proteomes" id="UP000078387">
    <property type="component" value="Unassembled WGS sequence"/>
</dbReference>
<dbReference type="EMBL" id="BDEQ01000001">
    <property type="protein sequence ID" value="GAT97113.1"/>
    <property type="molecule type" value="Genomic_DNA"/>
</dbReference>
<dbReference type="InterPro" id="IPR010920">
    <property type="entry name" value="LSM_dom_sf"/>
</dbReference>
<feature type="region of interest" description="Disordered" evidence="11">
    <location>
        <begin position="180"/>
        <end position="205"/>
    </location>
</feature>
<evidence type="ECO:0000256" key="4">
    <source>
        <dbReference type="ARBA" id="ARBA00022490"/>
    </source>
</evidence>
<evidence type="ECO:0000256" key="5">
    <source>
        <dbReference type="ARBA" id="ARBA00022664"/>
    </source>
</evidence>
<dbReference type="CDD" id="cd01717">
    <property type="entry name" value="Sm_B"/>
    <property type="match status" value="1"/>
</dbReference>
<evidence type="ECO:0000313" key="14">
    <source>
        <dbReference type="Proteomes" id="UP000078387"/>
    </source>
</evidence>